<evidence type="ECO:0000313" key="2">
    <source>
        <dbReference type="Proteomes" id="UP000694411"/>
    </source>
</evidence>
<protein>
    <submittedName>
        <fullName evidence="1">Uncharacterized protein</fullName>
    </submittedName>
</protein>
<keyword evidence="2" id="KW-1185">Reference proteome</keyword>
<reference evidence="1" key="3">
    <citation type="submission" date="2025-09" db="UniProtKB">
        <authorList>
            <consortium name="Ensembl"/>
        </authorList>
    </citation>
    <scope>IDENTIFICATION</scope>
</reference>
<dbReference type="Ensembl" id="ENSTGET00000038837.1">
    <property type="protein sequence ID" value="ENSTGEP00000032711.1"/>
    <property type="gene ID" value="ENSTGEG00000026133.1"/>
</dbReference>
<dbReference type="Proteomes" id="UP000694411">
    <property type="component" value="Chromosome 5"/>
</dbReference>
<sequence>MGKKIAFTNKIEARDIMLYLQKNYKYSHVPYNDVSVNERPHTRVVRTAGYTIEPRCVVVGYTI</sequence>
<accession>A0A8D2GC94</accession>
<evidence type="ECO:0000313" key="1">
    <source>
        <dbReference type="Ensembl" id="ENSTGEP00000032711.1"/>
    </source>
</evidence>
<reference evidence="1" key="2">
    <citation type="submission" date="2025-08" db="UniProtKB">
        <authorList>
            <consortium name="Ensembl"/>
        </authorList>
    </citation>
    <scope>IDENTIFICATION</scope>
</reference>
<reference evidence="1" key="1">
    <citation type="submission" date="2018-05" db="EMBL/GenBank/DDBJ databases">
        <title>Whole genome of Theropithecus gelada.</title>
        <authorList>
            <person name="Chiou K.L."/>
            <person name="Snyder-Mackler N."/>
        </authorList>
    </citation>
    <scope>NUCLEOTIDE SEQUENCE [LARGE SCALE GENOMIC DNA]</scope>
</reference>
<dbReference type="AlphaFoldDB" id="A0A8D2GC94"/>
<name>A0A8D2GC94_THEGE</name>
<organism evidence="1 2">
    <name type="scientific">Theropithecus gelada</name>
    <name type="common">Gelada baboon</name>
    <dbReference type="NCBI Taxonomy" id="9565"/>
    <lineage>
        <taxon>Eukaryota</taxon>
        <taxon>Metazoa</taxon>
        <taxon>Chordata</taxon>
        <taxon>Craniata</taxon>
        <taxon>Vertebrata</taxon>
        <taxon>Euteleostomi</taxon>
        <taxon>Mammalia</taxon>
        <taxon>Eutheria</taxon>
        <taxon>Euarchontoglires</taxon>
        <taxon>Primates</taxon>
        <taxon>Haplorrhini</taxon>
        <taxon>Catarrhini</taxon>
        <taxon>Cercopithecidae</taxon>
        <taxon>Cercopithecinae</taxon>
        <taxon>Theropithecus</taxon>
    </lineage>
</organism>
<proteinExistence type="predicted"/>